<dbReference type="InterPro" id="IPR036430">
    <property type="entry name" value="RNase_T2-like_sf"/>
</dbReference>
<dbReference type="InterPro" id="IPR033130">
    <property type="entry name" value="RNase_T2_His_AS_2"/>
</dbReference>
<dbReference type="InterPro" id="IPR018188">
    <property type="entry name" value="RNase_T2_His_AS_1"/>
</dbReference>
<dbReference type="InterPro" id="IPR001568">
    <property type="entry name" value="RNase_T2-like"/>
</dbReference>
<dbReference type="Proteomes" id="UP001057375">
    <property type="component" value="Unassembled WGS sequence"/>
</dbReference>
<name>A0ABQ5KJY1_9EUKA</name>
<dbReference type="PANTHER" id="PTHR11240:SF22">
    <property type="entry name" value="RIBONUCLEASE T2"/>
    <property type="match status" value="1"/>
</dbReference>
<accession>A0ABQ5KJY1</accession>
<proteinExistence type="inferred from homology"/>
<dbReference type="PANTHER" id="PTHR11240">
    <property type="entry name" value="RIBONUCLEASE T2"/>
    <property type="match status" value="1"/>
</dbReference>
<evidence type="ECO:0000256" key="1">
    <source>
        <dbReference type="ARBA" id="ARBA00007469"/>
    </source>
</evidence>
<dbReference type="PROSITE" id="PS00530">
    <property type="entry name" value="RNASE_T2_1"/>
    <property type="match status" value="1"/>
</dbReference>
<feature type="signal peptide" evidence="3">
    <location>
        <begin position="1"/>
        <end position="20"/>
    </location>
</feature>
<reference evidence="4" key="1">
    <citation type="submission" date="2022-03" db="EMBL/GenBank/DDBJ databases">
        <title>Draft genome sequence of Aduncisulcus paluster, a free-living microaerophilic Fornicata.</title>
        <authorList>
            <person name="Yuyama I."/>
            <person name="Kume K."/>
            <person name="Tamura T."/>
            <person name="Inagaki Y."/>
            <person name="Hashimoto T."/>
        </authorList>
    </citation>
    <scope>NUCLEOTIDE SEQUENCE</scope>
    <source>
        <strain evidence="4">NY0171</strain>
    </source>
</reference>
<dbReference type="Pfam" id="PF00445">
    <property type="entry name" value="Ribonuclease_T2"/>
    <property type="match status" value="1"/>
</dbReference>
<evidence type="ECO:0000313" key="5">
    <source>
        <dbReference type="Proteomes" id="UP001057375"/>
    </source>
</evidence>
<feature type="chain" id="PRO_5046732385" evidence="3">
    <location>
        <begin position="21"/>
        <end position="248"/>
    </location>
</feature>
<evidence type="ECO:0000256" key="2">
    <source>
        <dbReference type="RuleBase" id="RU004328"/>
    </source>
</evidence>
<dbReference type="PROSITE" id="PS00531">
    <property type="entry name" value="RNASE_T2_2"/>
    <property type="match status" value="1"/>
</dbReference>
<dbReference type="SUPFAM" id="SSF55895">
    <property type="entry name" value="Ribonuclease Rh-like"/>
    <property type="match status" value="1"/>
</dbReference>
<gene>
    <name evidence="4" type="ORF">ADUPG1_006431</name>
</gene>
<comment type="caution">
    <text evidence="4">The sequence shown here is derived from an EMBL/GenBank/DDBJ whole genome shotgun (WGS) entry which is preliminary data.</text>
</comment>
<organism evidence="4 5">
    <name type="scientific">Aduncisulcus paluster</name>
    <dbReference type="NCBI Taxonomy" id="2918883"/>
    <lineage>
        <taxon>Eukaryota</taxon>
        <taxon>Metamonada</taxon>
        <taxon>Carpediemonas-like organisms</taxon>
        <taxon>Aduncisulcus</taxon>
    </lineage>
</organism>
<evidence type="ECO:0000256" key="3">
    <source>
        <dbReference type="SAM" id="SignalP"/>
    </source>
</evidence>
<sequence length="248" mass="27944">MKTSFILAIVAALTIGVVYADFDFYLFETFWPETLCGMSERGSSCWLNPCTDSFTVHGLWPNNTDGSYPSSCGGSSWDMNLVQDLYNELIYKWPDYNSSEGKDGCDSNRNSFLEAKTYHSVDYLWEHEYTKHGTCAIKYEPDTFSDEHDYMSEALYLLDMLDFQGALNQLGYEQGAEGMVYDDLMNQLAGYYGVTVSVKCQSSIIFGINACFDLNLGLMDCPSNVVGEDKSTCKKHADALAWPTIKYE</sequence>
<dbReference type="Gene3D" id="3.90.730.10">
    <property type="entry name" value="Ribonuclease T2-like"/>
    <property type="match status" value="1"/>
</dbReference>
<dbReference type="EMBL" id="BQXS01009957">
    <property type="protein sequence ID" value="GKT32236.1"/>
    <property type="molecule type" value="Genomic_DNA"/>
</dbReference>
<comment type="similarity">
    <text evidence="1 2">Belongs to the RNase T2 family.</text>
</comment>
<keyword evidence="5" id="KW-1185">Reference proteome</keyword>
<protein>
    <submittedName>
        <fullName evidence="4">Ribonuclease T2-like protein</fullName>
    </submittedName>
</protein>
<keyword evidence="3" id="KW-0732">Signal</keyword>
<evidence type="ECO:0000313" key="4">
    <source>
        <dbReference type="EMBL" id="GKT32236.1"/>
    </source>
</evidence>